<evidence type="ECO:0000313" key="1">
    <source>
        <dbReference type="EMBL" id="WOG96369.1"/>
    </source>
</evidence>
<dbReference type="Proteomes" id="UP000077755">
    <property type="component" value="Chromosome 4"/>
</dbReference>
<name>A0A165WNB1_DAUCS</name>
<organism evidence="1 2">
    <name type="scientific">Daucus carota subsp. sativus</name>
    <name type="common">Carrot</name>
    <dbReference type="NCBI Taxonomy" id="79200"/>
    <lineage>
        <taxon>Eukaryota</taxon>
        <taxon>Viridiplantae</taxon>
        <taxon>Streptophyta</taxon>
        <taxon>Embryophyta</taxon>
        <taxon>Tracheophyta</taxon>
        <taxon>Spermatophyta</taxon>
        <taxon>Magnoliopsida</taxon>
        <taxon>eudicotyledons</taxon>
        <taxon>Gunneridae</taxon>
        <taxon>Pentapetalae</taxon>
        <taxon>asterids</taxon>
        <taxon>campanulids</taxon>
        <taxon>Apiales</taxon>
        <taxon>Apiaceae</taxon>
        <taxon>Apioideae</taxon>
        <taxon>Scandiceae</taxon>
        <taxon>Daucinae</taxon>
        <taxon>Daucus</taxon>
        <taxon>Daucus sect. Daucus</taxon>
    </lineage>
</organism>
<reference evidence="1" key="1">
    <citation type="journal article" date="2016" name="Nat. Genet.">
        <title>A high-quality carrot genome assembly provides new insights into carotenoid accumulation and asterid genome evolution.</title>
        <authorList>
            <person name="Iorizzo M."/>
            <person name="Ellison S."/>
            <person name="Senalik D."/>
            <person name="Zeng P."/>
            <person name="Satapoomin P."/>
            <person name="Huang J."/>
            <person name="Bowman M."/>
            <person name="Iovene M."/>
            <person name="Sanseverino W."/>
            <person name="Cavagnaro P."/>
            <person name="Yildiz M."/>
            <person name="Macko-Podgorni A."/>
            <person name="Moranska E."/>
            <person name="Grzebelus E."/>
            <person name="Grzebelus D."/>
            <person name="Ashrafi H."/>
            <person name="Zheng Z."/>
            <person name="Cheng S."/>
            <person name="Spooner D."/>
            <person name="Van Deynze A."/>
            <person name="Simon P."/>
        </authorList>
    </citation>
    <scope>NUCLEOTIDE SEQUENCE</scope>
    <source>
        <tissue evidence="1">Leaf</tissue>
    </source>
</reference>
<keyword evidence="2" id="KW-1185">Reference proteome</keyword>
<reference evidence="1" key="2">
    <citation type="submission" date="2022-03" db="EMBL/GenBank/DDBJ databases">
        <title>Draft title - Genomic analysis of global carrot germplasm unveils the trajectory of domestication and the origin of high carotenoid orange carrot.</title>
        <authorList>
            <person name="Iorizzo M."/>
            <person name="Ellison S."/>
            <person name="Senalik D."/>
            <person name="Macko-Podgorni A."/>
            <person name="Grzebelus D."/>
            <person name="Bostan H."/>
            <person name="Rolling W."/>
            <person name="Curaba J."/>
            <person name="Simon P."/>
        </authorList>
    </citation>
    <scope>NUCLEOTIDE SEQUENCE</scope>
    <source>
        <tissue evidence="1">Leaf</tissue>
    </source>
</reference>
<protein>
    <submittedName>
        <fullName evidence="1">Uncharacterized protein</fullName>
    </submittedName>
</protein>
<proteinExistence type="predicted"/>
<dbReference type="InterPro" id="IPR031105">
    <property type="entry name" value="TRP_plant"/>
</dbReference>
<gene>
    <name evidence="1" type="ORF">DCAR_0415704</name>
</gene>
<accession>A0A165WNB1</accession>
<dbReference type="PANTHER" id="PTHR21717">
    <property type="entry name" value="TELOMERIC REPEAT BINDING PROTEIN"/>
    <property type="match status" value="1"/>
</dbReference>
<dbReference type="Gramene" id="KZM97533">
    <property type="protein sequence ID" value="KZM97533"/>
    <property type="gene ID" value="DCAR_015105"/>
</dbReference>
<dbReference type="AlphaFoldDB" id="A0A165WNB1"/>
<dbReference type="EMBL" id="CP093346">
    <property type="protein sequence ID" value="WOG96369.1"/>
    <property type="molecule type" value="Genomic_DNA"/>
</dbReference>
<sequence length="205" mass="22307">MLQKRLNILFNGHEVPPVPRAARSPRKIGDYQMCAFDLLATVAGKLLEGESTPSATELLTGEDESALVKFFLKTEKVAEENPEQVNLSHKEGRGRILFVSDTNPQAPEETHDIKEVSNVQNDASSAFASAVTTCDGPEMLGSASKLVNDEGRIEYGNLSKVKVGQYHSATSLYSLDVESKNCMKIEPQMIGKDPSSAGDVTCYKI</sequence>
<dbReference type="PANTHER" id="PTHR21717:SF70">
    <property type="entry name" value="TELOMERE REPEAT-BINDING PROTEIN 2-RELATED"/>
    <property type="match status" value="1"/>
</dbReference>
<evidence type="ECO:0000313" key="2">
    <source>
        <dbReference type="Proteomes" id="UP000077755"/>
    </source>
</evidence>